<feature type="transmembrane region" description="Helical" evidence="1">
    <location>
        <begin position="51"/>
        <end position="71"/>
    </location>
</feature>
<dbReference type="AlphaFoldDB" id="A0A1D2VI20"/>
<feature type="domain" description="Protein YTP1-like C-terminal" evidence="2">
    <location>
        <begin position="136"/>
        <end position="374"/>
    </location>
</feature>
<dbReference type="EMBL" id="KV454480">
    <property type="protein sequence ID" value="ODV61133.1"/>
    <property type="molecule type" value="Genomic_DNA"/>
</dbReference>
<proteinExistence type="predicted"/>
<feature type="transmembrane region" description="Helical" evidence="1">
    <location>
        <begin position="253"/>
        <end position="270"/>
    </location>
</feature>
<dbReference type="InterPro" id="IPR018827">
    <property type="entry name" value="YTP1_C"/>
</dbReference>
<feature type="transmembrane region" description="Helical" evidence="1">
    <location>
        <begin position="83"/>
        <end position="102"/>
    </location>
</feature>
<reference evidence="4" key="1">
    <citation type="submission" date="2016-05" db="EMBL/GenBank/DDBJ databases">
        <title>Comparative genomics of biotechnologically important yeasts.</title>
        <authorList>
            <consortium name="DOE Joint Genome Institute"/>
            <person name="Riley R."/>
            <person name="Haridas S."/>
            <person name="Wolfe K.H."/>
            <person name="Lopes M.R."/>
            <person name="Hittinger C.T."/>
            <person name="Goker M."/>
            <person name="Salamov A."/>
            <person name="Wisecaver J."/>
            <person name="Long T.M."/>
            <person name="Aerts A.L."/>
            <person name="Barry K."/>
            <person name="Choi C."/>
            <person name="Clum A."/>
            <person name="Coughlan A.Y."/>
            <person name="Deshpande S."/>
            <person name="Douglass A.P."/>
            <person name="Hanson S.J."/>
            <person name="Klenk H.-P."/>
            <person name="Labutti K."/>
            <person name="Lapidus A."/>
            <person name="Lindquist E."/>
            <person name="Lipzen A."/>
            <person name="Meier-Kolthoff J.P."/>
            <person name="Ohm R.A."/>
            <person name="Otillar R.P."/>
            <person name="Pangilinan J."/>
            <person name="Peng Y."/>
            <person name="Rokas A."/>
            <person name="Rosa C.A."/>
            <person name="Scheuner C."/>
            <person name="Sibirny A.A."/>
            <person name="Slot J.C."/>
            <person name="Stielow J.B."/>
            <person name="Sun H."/>
            <person name="Kurtzman C.P."/>
            <person name="Blackwell M."/>
            <person name="Grigoriev I.V."/>
            <person name="Jeffries T.W."/>
        </authorList>
    </citation>
    <scope>NUCLEOTIDE SEQUENCE [LARGE SCALE GENOMIC DNA]</scope>
    <source>
        <strain evidence="4">DSM 1968</strain>
    </source>
</reference>
<dbReference type="Pfam" id="PF10355">
    <property type="entry name" value="Ytp1"/>
    <property type="match status" value="1"/>
</dbReference>
<gene>
    <name evidence="3" type="ORF">ASCRUDRAFT_8083</name>
</gene>
<evidence type="ECO:0000256" key="1">
    <source>
        <dbReference type="SAM" id="Phobius"/>
    </source>
</evidence>
<dbReference type="PANTHER" id="PTHR31685">
    <property type="entry name" value="INTEGRAL MEMBRANE PROTEIN (AFU_ORTHOLOGUE AFUA_6G12730)-RELATED"/>
    <property type="match status" value="1"/>
</dbReference>
<evidence type="ECO:0000259" key="2">
    <source>
        <dbReference type="Pfam" id="PF10355"/>
    </source>
</evidence>
<sequence>MEDNEDAELKDLNHREVGWKALHWISSLALLLLLPSISTVLSFADEHYLSVFAQYISASYSILEVLFLRFPDGDGVENRTSRGTAWFLMVLTCFTAFVGSLISGSKFFFLKNKWKSGERSLIVLHRILSMLCLLTGWVRICLAVVALFGFCRDSHTGQCIAHGIMGTSFILYGSLLSIVLVLPWLRNGTNQKNSQEFYDSIVITVWGFVNTWTEHRWGKEPWSHSDYQHTSMGIIWWSGGFLGVFLSKNNQRSFIPSVILIFTGWAMSVHHQHLEISTKVHFFFGLSLMIAGLSRLIEINFVLNNQRSISNKILPFQYLPCFFLVESGLLFMGANEQQLELVNSLHADHSAYIMVLSSGAFLIYFWVLLLLEIYLYLVGIDKLSGQDCSNGSYQRLDENSTHTRNDIELESFSDNEAGSV</sequence>
<evidence type="ECO:0000313" key="4">
    <source>
        <dbReference type="Proteomes" id="UP000095038"/>
    </source>
</evidence>
<dbReference type="OrthoDB" id="4137487at2759"/>
<organism evidence="3 4">
    <name type="scientific">Ascoidea rubescens DSM 1968</name>
    <dbReference type="NCBI Taxonomy" id="1344418"/>
    <lineage>
        <taxon>Eukaryota</taxon>
        <taxon>Fungi</taxon>
        <taxon>Dikarya</taxon>
        <taxon>Ascomycota</taxon>
        <taxon>Saccharomycotina</taxon>
        <taxon>Saccharomycetes</taxon>
        <taxon>Ascoideaceae</taxon>
        <taxon>Ascoidea</taxon>
    </lineage>
</organism>
<dbReference type="STRING" id="1344418.A0A1D2VI20"/>
<dbReference type="RefSeq" id="XP_020047440.1">
    <property type="nucleotide sequence ID" value="XM_020194539.1"/>
</dbReference>
<dbReference type="InParanoid" id="A0A1D2VI20"/>
<name>A0A1D2VI20_9ASCO</name>
<dbReference type="PANTHER" id="PTHR31685:SF2">
    <property type="entry name" value="PROTEIN YTP1"/>
    <property type="match status" value="1"/>
</dbReference>
<evidence type="ECO:0000313" key="3">
    <source>
        <dbReference type="EMBL" id="ODV61133.1"/>
    </source>
</evidence>
<dbReference type="FunCoup" id="A0A1D2VI20">
    <property type="interactions" value="19"/>
</dbReference>
<feature type="transmembrane region" description="Helical" evidence="1">
    <location>
        <begin position="21"/>
        <end position="44"/>
    </location>
</feature>
<accession>A0A1D2VI20</accession>
<dbReference type="Proteomes" id="UP000095038">
    <property type="component" value="Unassembled WGS sequence"/>
</dbReference>
<keyword evidence="4" id="KW-1185">Reference proteome</keyword>
<keyword evidence="1" id="KW-1133">Transmembrane helix</keyword>
<protein>
    <recommendedName>
        <fullName evidence="2">Protein YTP1-like C-terminal domain-containing protein</fullName>
    </recommendedName>
</protein>
<feature type="transmembrane region" description="Helical" evidence="1">
    <location>
        <begin position="315"/>
        <end position="332"/>
    </location>
</feature>
<feature type="transmembrane region" description="Helical" evidence="1">
    <location>
        <begin position="197"/>
        <end position="215"/>
    </location>
</feature>
<feature type="transmembrane region" description="Helical" evidence="1">
    <location>
        <begin position="227"/>
        <end position="246"/>
    </location>
</feature>
<keyword evidence="1" id="KW-0812">Transmembrane</keyword>
<feature type="transmembrane region" description="Helical" evidence="1">
    <location>
        <begin position="352"/>
        <end position="377"/>
    </location>
</feature>
<keyword evidence="1" id="KW-0472">Membrane</keyword>
<feature type="transmembrane region" description="Helical" evidence="1">
    <location>
        <begin position="160"/>
        <end position="185"/>
    </location>
</feature>
<dbReference type="GeneID" id="30968175"/>
<feature type="transmembrane region" description="Helical" evidence="1">
    <location>
        <begin position="282"/>
        <end position="303"/>
    </location>
</feature>
<feature type="transmembrane region" description="Helical" evidence="1">
    <location>
        <begin position="123"/>
        <end position="148"/>
    </location>
</feature>